<keyword evidence="3" id="KW-1185">Reference proteome</keyword>
<proteinExistence type="predicted"/>
<reference evidence="2" key="1">
    <citation type="submission" date="2021-06" db="EMBL/GenBank/DDBJ databases">
        <authorList>
            <person name="Kallberg Y."/>
            <person name="Tangrot J."/>
            <person name="Rosling A."/>
        </authorList>
    </citation>
    <scope>NUCLEOTIDE SEQUENCE</scope>
    <source>
        <strain evidence="2">FL966</strain>
    </source>
</reference>
<feature type="region of interest" description="Disordered" evidence="1">
    <location>
        <begin position="55"/>
        <end position="81"/>
    </location>
</feature>
<evidence type="ECO:0000313" key="2">
    <source>
        <dbReference type="EMBL" id="CAG8736687.1"/>
    </source>
</evidence>
<name>A0A9N9NIT3_9GLOM</name>
<protein>
    <submittedName>
        <fullName evidence="2">8190_t:CDS:1</fullName>
    </submittedName>
</protein>
<dbReference type="EMBL" id="CAJVQA010015344">
    <property type="protein sequence ID" value="CAG8736687.1"/>
    <property type="molecule type" value="Genomic_DNA"/>
</dbReference>
<comment type="caution">
    <text evidence="2">The sequence shown here is derived from an EMBL/GenBank/DDBJ whole genome shotgun (WGS) entry which is preliminary data.</text>
</comment>
<sequence length="117" mass="13635">MTVSKEICQKLPEQPKQTEHVLQNDNKIQDMSHVTKVAGINLDNEKAEQLKAEIEANSSFPNNKKTEQPRTEIEMNSSAKSTQFMLSEKTIQKEIALNTQEIWQKNHYIMIYQWLQC</sequence>
<evidence type="ECO:0000313" key="3">
    <source>
        <dbReference type="Proteomes" id="UP000789759"/>
    </source>
</evidence>
<feature type="compositionally biased region" description="Basic and acidic residues" evidence="1">
    <location>
        <begin position="64"/>
        <end position="73"/>
    </location>
</feature>
<gene>
    <name evidence="2" type="ORF">CPELLU_LOCUS13849</name>
</gene>
<dbReference type="Proteomes" id="UP000789759">
    <property type="component" value="Unassembled WGS sequence"/>
</dbReference>
<organism evidence="2 3">
    <name type="scientific">Cetraspora pellucida</name>
    <dbReference type="NCBI Taxonomy" id="1433469"/>
    <lineage>
        <taxon>Eukaryota</taxon>
        <taxon>Fungi</taxon>
        <taxon>Fungi incertae sedis</taxon>
        <taxon>Mucoromycota</taxon>
        <taxon>Glomeromycotina</taxon>
        <taxon>Glomeromycetes</taxon>
        <taxon>Diversisporales</taxon>
        <taxon>Gigasporaceae</taxon>
        <taxon>Cetraspora</taxon>
    </lineage>
</organism>
<evidence type="ECO:0000256" key="1">
    <source>
        <dbReference type="SAM" id="MobiDB-lite"/>
    </source>
</evidence>
<dbReference type="AlphaFoldDB" id="A0A9N9NIT3"/>
<accession>A0A9N9NIT3</accession>